<dbReference type="GO" id="GO:0032981">
    <property type="term" value="P:mitochondrial respiratory chain complex I assembly"/>
    <property type="evidence" value="ECO:0007669"/>
    <property type="project" value="InterPro"/>
</dbReference>
<evidence type="ECO:0000313" key="6">
    <source>
        <dbReference type="EMBL" id="CAJ0603041.1"/>
    </source>
</evidence>
<keyword evidence="3" id="KW-0496">Mitochondrion</keyword>
<feature type="region of interest" description="Disordered" evidence="5">
    <location>
        <begin position="21"/>
        <end position="44"/>
    </location>
</feature>
<name>A0AA36H3D6_CYLNA</name>
<dbReference type="InterPro" id="IPR007523">
    <property type="entry name" value="NDUFAF3/AAMDC"/>
</dbReference>
<dbReference type="Gene3D" id="3.40.1230.10">
    <property type="entry name" value="MTH938-like"/>
    <property type="match status" value="1"/>
</dbReference>
<dbReference type="Pfam" id="PF04430">
    <property type="entry name" value="DUF498"/>
    <property type="match status" value="1"/>
</dbReference>
<dbReference type="Proteomes" id="UP001176961">
    <property type="component" value="Unassembled WGS sequence"/>
</dbReference>
<organism evidence="6 7">
    <name type="scientific">Cylicocyclus nassatus</name>
    <name type="common">Nematode worm</name>
    <dbReference type="NCBI Taxonomy" id="53992"/>
    <lineage>
        <taxon>Eukaryota</taxon>
        <taxon>Metazoa</taxon>
        <taxon>Ecdysozoa</taxon>
        <taxon>Nematoda</taxon>
        <taxon>Chromadorea</taxon>
        <taxon>Rhabditida</taxon>
        <taxon>Rhabditina</taxon>
        <taxon>Rhabditomorpha</taxon>
        <taxon>Strongyloidea</taxon>
        <taxon>Strongylidae</taxon>
        <taxon>Cylicocyclus</taxon>
    </lineage>
</organism>
<reference evidence="6" key="1">
    <citation type="submission" date="2023-07" db="EMBL/GenBank/DDBJ databases">
        <authorList>
            <consortium name="CYATHOMIX"/>
        </authorList>
    </citation>
    <scope>NUCLEOTIDE SEQUENCE</scope>
    <source>
        <strain evidence="6">N/A</strain>
    </source>
</reference>
<proteinExistence type="inferred from homology"/>
<dbReference type="GO" id="GO:0005743">
    <property type="term" value="C:mitochondrial inner membrane"/>
    <property type="evidence" value="ECO:0007669"/>
    <property type="project" value="TreeGrafter"/>
</dbReference>
<accession>A0AA36H3D6</accession>
<evidence type="ECO:0000256" key="5">
    <source>
        <dbReference type="SAM" id="MobiDB-lite"/>
    </source>
</evidence>
<comment type="similarity">
    <text evidence="4">Belongs to the NDUFAF3 family.</text>
</comment>
<dbReference type="SUPFAM" id="SSF64076">
    <property type="entry name" value="MTH938-like"/>
    <property type="match status" value="1"/>
</dbReference>
<evidence type="ECO:0000256" key="3">
    <source>
        <dbReference type="ARBA" id="ARBA00023128"/>
    </source>
</evidence>
<evidence type="ECO:0000256" key="4">
    <source>
        <dbReference type="ARBA" id="ARBA00049984"/>
    </source>
</evidence>
<comment type="caution">
    <text evidence="6">The sequence shown here is derived from an EMBL/GenBank/DDBJ whole genome shotgun (WGS) entry which is preliminary data.</text>
</comment>
<evidence type="ECO:0000313" key="7">
    <source>
        <dbReference type="Proteomes" id="UP001176961"/>
    </source>
</evidence>
<dbReference type="InterPro" id="IPR034095">
    <property type="entry name" value="NDUF3"/>
</dbReference>
<gene>
    <name evidence="6" type="ORF">CYNAS_LOCUS15024</name>
</gene>
<keyword evidence="7" id="KW-1185">Reference proteome</keyword>
<dbReference type="InterPro" id="IPR036748">
    <property type="entry name" value="MTH938-like_sf"/>
</dbReference>
<dbReference type="AlphaFoldDB" id="A0AA36H3D6"/>
<evidence type="ECO:0000256" key="2">
    <source>
        <dbReference type="ARBA" id="ARBA00021776"/>
    </source>
</evidence>
<dbReference type="EMBL" id="CATQJL010000305">
    <property type="protein sequence ID" value="CAJ0603041.1"/>
    <property type="molecule type" value="Genomic_DNA"/>
</dbReference>
<dbReference type="PANTHER" id="PTHR21192:SF2">
    <property type="entry name" value="NADH DEHYDROGENASE [UBIQUINONE] 1 ALPHA SUBCOMPLEX ASSEMBLY FACTOR 3"/>
    <property type="match status" value="1"/>
</dbReference>
<comment type="subcellular location">
    <subcellularLocation>
        <location evidence="1">Mitochondrion</location>
    </subcellularLocation>
</comment>
<dbReference type="PANTHER" id="PTHR21192">
    <property type="entry name" value="NUCLEAR PROTEIN E3-3"/>
    <property type="match status" value="1"/>
</dbReference>
<sequence length="277" mass="31079">MSIGRLRPLQRLFQARCFASDNSDSRRGDTGALDSFHMTPLGDSDVPQRSRISFLSTEMTEAKQVGVRGLSCYGFRLLDGTFLYGPVALFPKSVLSWRVHTPADITPRSLSLFAMLEPKIDILVIGAGDKKNIDKVRSQVVGFLREHHIGLEISDTEDAIATFNFLNAEGRYVAAALYPPDDMVVTDAEYGRVMNLLKGWDTLDEHPLLMGLNDSINQTEDLVKKLWSGKGDYKAVRDRILASPEEREAMYLEAVEKKKQKKLLGKPEKNKSEDKDK</sequence>
<protein>
    <recommendedName>
        <fullName evidence="2">NADH dehydrogenase [ubiquinone] 1 alpha subcomplex assembly factor 3</fullName>
    </recommendedName>
</protein>
<dbReference type="CDD" id="cd05125">
    <property type="entry name" value="Mth938_2P1-like"/>
    <property type="match status" value="1"/>
</dbReference>
<evidence type="ECO:0000256" key="1">
    <source>
        <dbReference type="ARBA" id="ARBA00004173"/>
    </source>
</evidence>